<dbReference type="Proteomes" id="UP001597079">
    <property type="component" value="Unassembled WGS sequence"/>
</dbReference>
<proteinExistence type="predicted"/>
<name>A0ABW4JJK9_9BACL</name>
<evidence type="ECO:0000313" key="1">
    <source>
        <dbReference type="EMBL" id="MFD1675413.1"/>
    </source>
</evidence>
<keyword evidence="2" id="KW-1185">Reference proteome</keyword>
<sequence length="131" mass="13375">MSKLISETVKIDQAFAPADISATKTSAYFSMANYRRVLAVSNVASIAEGKTTTIQLMQATDDQGTGAKVLGDAVTVNGAGAAVSATVEAFASDLDDGFTCVAVQIVSTADSPIYGAALLLRGDGRYGTASE</sequence>
<dbReference type="EMBL" id="JBHUCX010000028">
    <property type="protein sequence ID" value="MFD1675413.1"/>
    <property type="molecule type" value="Genomic_DNA"/>
</dbReference>
<accession>A0ABW4JJK9</accession>
<reference evidence="2" key="1">
    <citation type="journal article" date="2019" name="Int. J. Syst. Evol. Microbiol.">
        <title>The Global Catalogue of Microorganisms (GCM) 10K type strain sequencing project: providing services to taxonomists for standard genome sequencing and annotation.</title>
        <authorList>
            <consortium name="The Broad Institute Genomics Platform"/>
            <consortium name="The Broad Institute Genome Sequencing Center for Infectious Disease"/>
            <person name="Wu L."/>
            <person name="Ma J."/>
        </authorList>
    </citation>
    <scope>NUCLEOTIDE SEQUENCE [LARGE SCALE GENOMIC DNA]</scope>
    <source>
        <strain evidence="2">CGMCC 1.12286</strain>
    </source>
</reference>
<protein>
    <submittedName>
        <fullName evidence="1">Uncharacterized protein</fullName>
    </submittedName>
</protein>
<evidence type="ECO:0000313" key="2">
    <source>
        <dbReference type="Proteomes" id="UP001597079"/>
    </source>
</evidence>
<gene>
    <name evidence="1" type="ORF">ACFSB2_11980</name>
</gene>
<comment type="caution">
    <text evidence="1">The sequence shown here is derived from an EMBL/GenBank/DDBJ whole genome shotgun (WGS) entry which is preliminary data.</text>
</comment>
<organism evidence="1 2">
    <name type="scientific">Alicyclobacillus fodiniaquatilis</name>
    <dbReference type="NCBI Taxonomy" id="1661150"/>
    <lineage>
        <taxon>Bacteria</taxon>
        <taxon>Bacillati</taxon>
        <taxon>Bacillota</taxon>
        <taxon>Bacilli</taxon>
        <taxon>Bacillales</taxon>
        <taxon>Alicyclobacillaceae</taxon>
        <taxon>Alicyclobacillus</taxon>
    </lineage>
</organism>
<dbReference type="RefSeq" id="WP_377943285.1">
    <property type="nucleotide sequence ID" value="NZ_JBHUCX010000028.1"/>
</dbReference>